<keyword evidence="1" id="KW-0812">Transmembrane</keyword>
<feature type="transmembrane region" description="Helical" evidence="1">
    <location>
        <begin position="80"/>
        <end position="102"/>
    </location>
</feature>
<evidence type="ECO:0000313" key="2">
    <source>
        <dbReference type="EMBL" id="MDO5975477.1"/>
    </source>
</evidence>
<reference evidence="2" key="1">
    <citation type="submission" date="2023-07" db="EMBL/GenBank/DDBJ databases">
        <title>Two novel species in the genus Flavivirga.</title>
        <authorList>
            <person name="Kwon K."/>
        </authorList>
    </citation>
    <scope>NUCLEOTIDE SEQUENCE</scope>
    <source>
        <strain evidence="2">KACC 14158</strain>
    </source>
</reference>
<feature type="transmembrane region" description="Helical" evidence="1">
    <location>
        <begin position="111"/>
        <end position="129"/>
    </location>
</feature>
<accession>A0ABT8WRE0</accession>
<comment type="caution">
    <text evidence="2">The sequence shown here is derived from an EMBL/GenBank/DDBJ whole genome shotgun (WGS) entry which is preliminary data.</text>
</comment>
<keyword evidence="3" id="KW-1185">Reference proteome</keyword>
<gene>
    <name evidence="2" type="ORF">Q4Q40_14875</name>
</gene>
<keyword evidence="1" id="KW-0472">Membrane</keyword>
<dbReference type="EMBL" id="JAUOEL010000005">
    <property type="protein sequence ID" value="MDO5975477.1"/>
    <property type="molecule type" value="Genomic_DNA"/>
</dbReference>
<dbReference type="RefSeq" id="WP_303302681.1">
    <property type="nucleotide sequence ID" value="NZ_BAABDA010000050.1"/>
</dbReference>
<keyword evidence="1" id="KW-1133">Transmembrane helix</keyword>
<protein>
    <submittedName>
        <fullName evidence="2">Uncharacterized protein</fullName>
    </submittedName>
</protein>
<name>A0ABT8WRE0_9FLAO</name>
<organism evidence="2 3">
    <name type="scientific">Flavivirga jejuensis</name>
    <dbReference type="NCBI Taxonomy" id="870487"/>
    <lineage>
        <taxon>Bacteria</taxon>
        <taxon>Pseudomonadati</taxon>
        <taxon>Bacteroidota</taxon>
        <taxon>Flavobacteriia</taxon>
        <taxon>Flavobacteriales</taxon>
        <taxon>Flavobacteriaceae</taxon>
        <taxon>Flavivirga</taxon>
    </lineage>
</organism>
<evidence type="ECO:0000256" key="1">
    <source>
        <dbReference type="SAM" id="Phobius"/>
    </source>
</evidence>
<evidence type="ECO:0000313" key="3">
    <source>
        <dbReference type="Proteomes" id="UP001176806"/>
    </source>
</evidence>
<sequence>MRILVLIIMIIAFLIGGGLSFLIKSNIDSRTKNIDYNEIAAAHKFIAKLKKEGVDLEKTEDSEIKNTLEILKNAPAKWRVTASGILGIILGLSALGMVVIAFMKKELVKKVSIAVASMAAVLWLLAPSIKAGMLSGSDPKTIALVILVSLVISSACAFVSYTMHIKKSVTN</sequence>
<dbReference type="Proteomes" id="UP001176806">
    <property type="component" value="Unassembled WGS sequence"/>
</dbReference>
<proteinExistence type="predicted"/>
<feature type="transmembrane region" description="Helical" evidence="1">
    <location>
        <begin position="141"/>
        <end position="161"/>
    </location>
</feature>